<evidence type="ECO:0000313" key="2">
    <source>
        <dbReference type="Proteomes" id="UP000188543"/>
    </source>
</evidence>
<proteinExistence type="predicted"/>
<reference evidence="1 2" key="1">
    <citation type="submission" date="2016-08" db="EMBL/GenBank/DDBJ databases">
        <authorList>
            <person name="Seilhamer J.J."/>
        </authorList>
    </citation>
    <scope>NUCLEOTIDE SEQUENCE [LARGE SCALE GENOMIC DNA]</scope>
    <source>
        <strain evidence="1 2">VC14762</strain>
    </source>
</reference>
<accession>A0A1V2VYK4</accession>
<gene>
    <name evidence="1" type="ORF">A8E72_24760</name>
</gene>
<evidence type="ECO:0000313" key="1">
    <source>
        <dbReference type="EMBL" id="ONU80647.1"/>
    </source>
</evidence>
<dbReference type="EMBL" id="MUTJ01000078">
    <property type="protein sequence ID" value="ONU80647.1"/>
    <property type="molecule type" value="Genomic_DNA"/>
</dbReference>
<dbReference type="Proteomes" id="UP000188543">
    <property type="component" value="Unassembled WGS sequence"/>
</dbReference>
<organism evidence="1 2">
    <name type="scientific">Burkholderia cenocepacia</name>
    <dbReference type="NCBI Taxonomy" id="95486"/>
    <lineage>
        <taxon>Bacteria</taxon>
        <taxon>Pseudomonadati</taxon>
        <taxon>Pseudomonadota</taxon>
        <taxon>Betaproteobacteria</taxon>
        <taxon>Burkholderiales</taxon>
        <taxon>Burkholderiaceae</taxon>
        <taxon>Burkholderia</taxon>
        <taxon>Burkholderia cepacia complex</taxon>
    </lineage>
</organism>
<comment type="caution">
    <text evidence="1">The sequence shown here is derived from an EMBL/GenBank/DDBJ whole genome shotgun (WGS) entry which is preliminary data.</text>
</comment>
<name>A0A1V2VYK4_9BURK</name>
<sequence>MHECLLWNGGGAAAPAPLPFKVVRRGLAAGDARHHRWSASRERAASSDRTTGAARCITRRPVPSRD</sequence>
<protein>
    <submittedName>
        <fullName evidence="1">Uncharacterized protein</fullName>
    </submittedName>
</protein>
<dbReference type="AlphaFoldDB" id="A0A1V2VYK4"/>